<proteinExistence type="predicted"/>
<gene>
    <name evidence="1" type="ORF">S01H4_38577</name>
</gene>
<comment type="caution">
    <text evidence="1">The sequence shown here is derived from an EMBL/GenBank/DDBJ whole genome shotgun (WGS) entry which is preliminary data.</text>
</comment>
<protein>
    <submittedName>
        <fullName evidence="1">Uncharacterized protein</fullName>
    </submittedName>
</protein>
<sequence>MTISVSITYTDWTRVNSQITGSVSNFGERDVYLQDSASKPLSSVEDGIPIRPGDTMPFSTSGDAKIWARSIIANSKVIVSSSLNAFKNDIDQHREIAKLDNDSQIIALLKAIAWILADQQDENLQHILNNVRNLQ</sequence>
<reference evidence="1" key="1">
    <citation type="journal article" date="2014" name="Front. Microbiol.">
        <title>High frequency of phylogenetically diverse reductive dehalogenase-homologous genes in deep subseafloor sedimentary metagenomes.</title>
        <authorList>
            <person name="Kawai M."/>
            <person name="Futagami T."/>
            <person name="Toyoda A."/>
            <person name="Takaki Y."/>
            <person name="Nishi S."/>
            <person name="Hori S."/>
            <person name="Arai W."/>
            <person name="Tsubouchi T."/>
            <person name="Morono Y."/>
            <person name="Uchiyama I."/>
            <person name="Ito T."/>
            <person name="Fujiyama A."/>
            <person name="Inagaki F."/>
            <person name="Takami H."/>
        </authorList>
    </citation>
    <scope>NUCLEOTIDE SEQUENCE</scope>
    <source>
        <strain evidence="1">Expedition CK06-06</strain>
    </source>
</reference>
<dbReference type="EMBL" id="BART01020818">
    <property type="protein sequence ID" value="GAG92662.1"/>
    <property type="molecule type" value="Genomic_DNA"/>
</dbReference>
<evidence type="ECO:0000313" key="1">
    <source>
        <dbReference type="EMBL" id="GAG92662.1"/>
    </source>
</evidence>
<name>X1CHU9_9ZZZZ</name>
<accession>X1CHU9</accession>
<organism evidence="1">
    <name type="scientific">marine sediment metagenome</name>
    <dbReference type="NCBI Taxonomy" id="412755"/>
    <lineage>
        <taxon>unclassified sequences</taxon>
        <taxon>metagenomes</taxon>
        <taxon>ecological metagenomes</taxon>
    </lineage>
</organism>
<dbReference type="AlphaFoldDB" id="X1CHU9"/>